<feature type="region of interest" description="Disordered" evidence="4">
    <location>
        <begin position="1582"/>
        <end position="1602"/>
    </location>
</feature>
<feature type="coiled-coil region" evidence="3">
    <location>
        <begin position="1024"/>
        <end position="1051"/>
    </location>
</feature>
<sequence length="1666" mass="173218">MTRKEEDRVATKVIKIEIPIETKDNTGPVVDNISEKMENLDSAAKKAQKSMENTVNSANKAAKGFENASRRVSGFEKSVGSGFDNASKKVSGFEKSVNKTQKSLLAMMKEKYQLLLEAKDRITPTVKQAITYVKSLTGKTWKVTLKAVDLVTSPVRRVFGLLKSPLVAAGVTISAGAGIADTVKTYADFEAAMSEVKAISGATSEEFAQLTEKANQMGAITKFTASESAEAFKYMAQAGWDAKEMMDGIEGLMALAAASGEDLGTTSDIVTDALTAFGLSAKESGRFADVMAQAASATNTDVAKMGDTFKYVAPVAGALGYSIEDTAVAIGLMANSGIKASQAGTSLRSLLTNLTRPVGQAEDAINALGISITNTDGSVKPLSQTLQDLRAKFGALTDSEKAQYAAMLAGQEGMSGLLAIVNASDQEFESLTEQINNSSGAAQKMADVMMDNLSGKFELFTSALDSMKMSLGGKFKPYLIEALEWMTDKVPDVENALLTAMNSFDHFVDNAKAKIDEFTATDEWQNADLFGKIGIAWDELVAEPFSDWWNGSGKTKVAGVARDIGVGIGTAISTGIMALMGIDVSSVVDEGSSIGRQFAEGFTEGMNGVSIAGALGTLLTGSLSSASKFLPGGEAPDITSLLSAAALAKVAGPMFSLGSGVFKAGKGIYKSATGGVLKKVIGNFSVADELAGVGNVSGSGLLGLAGKAGMALGSGASTSAGLAAAGGGAILGGVVGGATLISGGMDAFDAYNSYKSGNKEAAKAQGTSAGLKVGGVAAGAEAGAAIGSAFFGIGAPVGALIGAGIGGLAGWFGGNKVKEDYEEAAAAAENLEQKSKYALEGAKFDSQELKEAFDDTNVSAEQFGAMMQEATSNKIRDSFGDIKLSMQEIQEAAEQIVFADQAEALNKFSAAAETADSSLSTLQSSFQTMDKLNWKASLGMELDEGDISEYISAVDAMIESSKQYLEDKHYEATAAIDLLIEPGNETDMTTGLNQMYSDLQSKIESLGGELKAKVNVALEDGVITLDEQAEITNLQNQIADITNQISQAETEASFQSLKIKYSGASLDADSFASLVSEIQANVQEAASQYDEALQVSLTNLNLQLQNGAISQEQFDEQLQALTEGYQAKITDLSVRVESFELQSIADAFGSELDGILPDLEGSVAERLGTAMHNAMSSGVDVENWDLATATEWLDLDGLSAETQAAITEMMSQVAASMPEQMTSALEGTSVDMSEGVNNMLNSSIENVDLSPTSETLVNQLNKSLGEVDMSESGAGLQTGIQNSLTSSIENVDLTEAGSLVNQKLGEAMSSVDMSESDEGLREGLQSSLTASLENIDLTEVGGMMNQKLGEAMASVDMSESGAGLQEGIQNSLTAALEGIDLSESAQMINTSIVTALSSTEGIDMSGFTAAMQSSITSSIDSLDYSGVTTAVGNGISNAITATMGTIQGAIDTLYSNVGSAINTAFSAGFSTTTTVTITANYKLANPSATISFSGGGSGTATVSGSISSHANGGFAYGPELTWWGEDGPEVIIPLGSKRRQRGLELWAQAGEMLGVGKHADGGFIGPGASSNKNIWENTESLVGPISESDSGTSDVSTVIDSEKNSDTKEVNLSVTVNPQFVISSTSQREDDILQIIKMHMKELADDLGGELADRLGEVFSNMPVNS</sequence>
<dbReference type="GO" id="GO:0098003">
    <property type="term" value="P:viral tail assembly"/>
    <property type="evidence" value="ECO:0007669"/>
    <property type="project" value="UniProtKB-KW"/>
</dbReference>
<protein>
    <submittedName>
        <fullName evidence="6">Minor tail protein</fullName>
    </submittedName>
</protein>
<feature type="coiled-coil region" evidence="3">
    <location>
        <begin position="30"/>
        <end position="57"/>
    </location>
</feature>
<feature type="domain" description="Phage tail tape measure protein" evidence="5">
    <location>
        <begin position="212"/>
        <end position="410"/>
    </location>
</feature>
<keyword evidence="3" id="KW-0175">Coiled coil</keyword>
<evidence type="ECO:0000256" key="4">
    <source>
        <dbReference type="SAM" id="MobiDB-lite"/>
    </source>
</evidence>
<dbReference type="PANTHER" id="PTHR37813">
    <property type="entry name" value="FELS-2 PROPHAGE PROTEIN"/>
    <property type="match status" value="1"/>
</dbReference>
<accession>A0A8S5QRQ3</accession>
<proteinExistence type="predicted"/>
<evidence type="ECO:0000256" key="1">
    <source>
        <dbReference type="ARBA" id="ARBA00022465"/>
    </source>
</evidence>
<dbReference type="PANTHER" id="PTHR37813:SF1">
    <property type="entry name" value="FELS-2 PROPHAGE PROTEIN"/>
    <property type="match status" value="1"/>
</dbReference>
<name>A0A8S5QRQ3_9CAUD</name>
<feature type="compositionally biased region" description="Polar residues" evidence="4">
    <location>
        <begin position="1587"/>
        <end position="1599"/>
    </location>
</feature>
<dbReference type="EMBL" id="BK015722">
    <property type="protein sequence ID" value="DAE21951.1"/>
    <property type="molecule type" value="Genomic_DNA"/>
</dbReference>
<evidence type="ECO:0000259" key="5">
    <source>
        <dbReference type="Pfam" id="PF10145"/>
    </source>
</evidence>
<organism evidence="6">
    <name type="scientific">Myoviridae sp. ct7zc7</name>
    <dbReference type="NCBI Taxonomy" id="2826620"/>
    <lineage>
        <taxon>Viruses</taxon>
        <taxon>Duplodnaviria</taxon>
        <taxon>Heunggongvirae</taxon>
        <taxon>Uroviricota</taxon>
        <taxon>Caudoviricetes</taxon>
    </lineage>
</organism>
<evidence type="ECO:0000256" key="2">
    <source>
        <dbReference type="ARBA" id="ARBA00022612"/>
    </source>
</evidence>
<evidence type="ECO:0000313" key="6">
    <source>
        <dbReference type="EMBL" id="DAE21951.1"/>
    </source>
</evidence>
<dbReference type="InterPro" id="IPR010090">
    <property type="entry name" value="Phage_tape_meas"/>
</dbReference>
<keyword evidence="2" id="KW-1188">Viral release from host cell</keyword>
<keyword evidence="1" id="KW-1245">Viral tail assembly</keyword>
<evidence type="ECO:0000256" key="3">
    <source>
        <dbReference type="SAM" id="Coils"/>
    </source>
</evidence>
<dbReference type="Pfam" id="PF10145">
    <property type="entry name" value="PhageMin_Tail"/>
    <property type="match status" value="1"/>
</dbReference>
<reference evidence="6" key="1">
    <citation type="journal article" date="2021" name="Proc. Natl. Acad. Sci. U.S.A.">
        <title>A Catalog of Tens of Thousands of Viruses from Human Metagenomes Reveals Hidden Associations with Chronic Diseases.</title>
        <authorList>
            <person name="Tisza M.J."/>
            <person name="Buck C.B."/>
        </authorList>
    </citation>
    <scope>NUCLEOTIDE SEQUENCE</scope>
    <source>
        <strain evidence="6">Ct7zc7</strain>
    </source>
</reference>
<dbReference type="NCBIfam" id="TIGR01760">
    <property type="entry name" value="tape_meas_TP901"/>
    <property type="match status" value="1"/>
</dbReference>